<keyword evidence="5" id="KW-0378">Hydrolase</keyword>
<evidence type="ECO:0000313" key="8">
    <source>
        <dbReference type="EMBL" id="RIA91535.1"/>
    </source>
</evidence>
<accession>A0A397T5E6</accession>
<dbReference type="PROSITE" id="PS50802">
    <property type="entry name" value="OTU"/>
    <property type="match status" value="1"/>
</dbReference>
<evidence type="ECO:0000256" key="4">
    <source>
        <dbReference type="ARBA" id="ARBA00022786"/>
    </source>
</evidence>
<evidence type="ECO:0000259" key="7">
    <source>
        <dbReference type="PROSITE" id="PS50802"/>
    </source>
</evidence>
<dbReference type="EMBL" id="QKYT01000150">
    <property type="protein sequence ID" value="RIA91535.1"/>
    <property type="molecule type" value="Genomic_DNA"/>
</dbReference>
<sequence length="286" mass="33530">MDKKIVEVSEAMSNSEVSKDEVDSEFSKVKISQINWEFEQSIKKETRKPPLVCLTEDISKLYQQYEQDSEIYRIKIVNLAEKHSGIRRCRSDGNSFYRAFAFAWFERIMNSSNKRRCQSALNSLAATNSLLNSAGYVTLVYEDAYNIVEVQMKAILNGEHDEDMLLTIFQTDEISNYIVYYFRLITAAYLKLHQKKYEHLLEFEIGMDQFCTNFVELMDQEADNLHAIALTKALNVPVEIGYIDSDMMKYISFCKYYPDNDEISSISRPLILLHHSKHYDILYRWE</sequence>
<proteinExistence type="predicted"/>
<dbReference type="Pfam" id="PF10275">
    <property type="entry name" value="Peptidase_C65"/>
    <property type="match status" value="1"/>
</dbReference>
<dbReference type="Proteomes" id="UP000265703">
    <property type="component" value="Unassembled WGS sequence"/>
</dbReference>
<dbReference type="GO" id="GO:0005634">
    <property type="term" value="C:nucleus"/>
    <property type="evidence" value="ECO:0007669"/>
    <property type="project" value="TreeGrafter"/>
</dbReference>
<keyword evidence="6" id="KW-0788">Thiol protease</keyword>
<comment type="caution">
    <text evidence="8">The sequence shown here is derived from an EMBL/GenBank/DDBJ whole genome shotgun (WGS) entry which is preliminary data.</text>
</comment>
<dbReference type="Gene3D" id="3.30.200.60">
    <property type="entry name" value="Peptidase C65 Otubain, subdomain 1"/>
    <property type="match status" value="1"/>
</dbReference>
<evidence type="ECO:0000256" key="3">
    <source>
        <dbReference type="ARBA" id="ARBA00022670"/>
    </source>
</evidence>
<dbReference type="OrthoDB" id="18915at2759"/>
<dbReference type="EC" id="3.4.19.12" evidence="2"/>
<dbReference type="GO" id="GO:0043130">
    <property type="term" value="F:ubiquitin binding"/>
    <property type="evidence" value="ECO:0007669"/>
    <property type="project" value="TreeGrafter"/>
</dbReference>
<protein>
    <recommendedName>
        <fullName evidence="2">ubiquitinyl hydrolase 1</fullName>
        <ecNumber evidence="2">3.4.19.12</ecNumber>
    </recommendedName>
</protein>
<dbReference type="InterPro" id="IPR042468">
    <property type="entry name" value="Peptidase_C65_otubain_sub1"/>
</dbReference>
<evidence type="ECO:0000256" key="1">
    <source>
        <dbReference type="ARBA" id="ARBA00000707"/>
    </source>
</evidence>
<organism evidence="8 9">
    <name type="scientific">Glomus cerebriforme</name>
    <dbReference type="NCBI Taxonomy" id="658196"/>
    <lineage>
        <taxon>Eukaryota</taxon>
        <taxon>Fungi</taxon>
        <taxon>Fungi incertae sedis</taxon>
        <taxon>Mucoromycota</taxon>
        <taxon>Glomeromycotina</taxon>
        <taxon>Glomeromycetes</taxon>
        <taxon>Glomerales</taxon>
        <taxon>Glomeraceae</taxon>
        <taxon>Glomus</taxon>
    </lineage>
</organism>
<evidence type="ECO:0000256" key="6">
    <source>
        <dbReference type="ARBA" id="ARBA00022807"/>
    </source>
</evidence>
<dbReference type="InterPro" id="IPR038765">
    <property type="entry name" value="Papain-like_cys_pep_sf"/>
</dbReference>
<evidence type="ECO:0000256" key="5">
    <source>
        <dbReference type="ARBA" id="ARBA00022801"/>
    </source>
</evidence>
<dbReference type="CDD" id="cd22749">
    <property type="entry name" value="Otubain_C65"/>
    <property type="match status" value="1"/>
</dbReference>
<feature type="domain" description="OTU" evidence="7">
    <location>
        <begin position="84"/>
        <end position="285"/>
    </location>
</feature>
<dbReference type="InterPro" id="IPR003323">
    <property type="entry name" value="OTU_dom"/>
</dbReference>
<gene>
    <name evidence="8" type="ORF">C1645_805147</name>
</gene>
<dbReference type="InterPro" id="IPR019400">
    <property type="entry name" value="Peptidase_C65_otubain"/>
</dbReference>
<dbReference type="GO" id="GO:0004843">
    <property type="term" value="F:cysteine-type deubiquitinase activity"/>
    <property type="evidence" value="ECO:0007669"/>
    <property type="project" value="UniProtKB-EC"/>
</dbReference>
<dbReference type="GO" id="GO:0071108">
    <property type="term" value="P:protein K48-linked deubiquitination"/>
    <property type="evidence" value="ECO:0007669"/>
    <property type="project" value="TreeGrafter"/>
</dbReference>
<keyword evidence="4" id="KW-0833">Ubl conjugation pathway</keyword>
<evidence type="ECO:0000256" key="2">
    <source>
        <dbReference type="ARBA" id="ARBA00012759"/>
    </source>
</evidence>
<name>A0A397T5E6_9GLOM</name>
<dbReference type="PANTHER" id="PTHR12931">
    <property type="entry name" value="UBIQUITIN THIOLESTERASE PROTEIN OTUB"/>
    <property type="match status" value="1"/>
</dbReference>
<dbReference type="Gene3D" id="1.20.1300.20">
    <property type="entry name" value="Peptidase C65 Otubain, subdomain 2"/>
    <property type="match status" value="1"/>
</dbReference>
<comment type="catalytic activity">
    <reaction evidence="1">
        <text>Thiol-dependent hydrolysis of ester, thioester, amide, peptide and isopeptide bonds formed by the C-terminal Gly of ubiquitin (a 76-residue protein attached to proteins as an intracellular targeting signal).</text>
        <dbReference type="EC" id="3.4.19.12"/>
    </reaction>
</comment>
<reference evidence="8 9" key="1">
    <citation type="submission" date="2018-06" db="EMBL/GenBank/DDBJ databases">
        <title>Comparative genomics reveals the genomic features of Rhizophagus irregularis, R. cerebriforme, R. diaphanum and Gigaspora rosea, and their symbiotic lifestyle signature.</title>
        <authorList>
            <person name="Morin E."/>
            <person name="San Clemente H."/>
            <person name="Chen E.C.H."/>
            <person name="De La Providencia I."/>
            <person name="Hainaut M."/>
            <person name="Kuo A."/>
            <person name="Kohler A."/>
            <person name="Murat C."/>
            <person name="Tang N."/>
            <person name="Roy S."/>
            <person name="Loubradou J."/>
            <person name="Henrissat B."/>
            <person name="Grigoriev I.V."/>
            <person name="Corradi N."/>
            <person name="Roux C."/>
            <person name="Martin F.M."/>
        </authorList>
    </citation>
    <scope>NUCLEOTIDE SEQUENCE [LARGE SCALE GENOMIC DNA]</scope>
    <source>
        <strain evidence="8 9">DAOM 227022</strain>
    </source>
</reference>
<dbReference type="STRING" id="658196.A0A397T5E6"/>
<dbReference type="SUPFAM" id="SSF54001">
    <property type="entry name" value="Cysteine proteinases"/>
    <property type="match status" value="1"/>
</dbReference>
<keyword evidence="3" id="KW-0645">Protease</keyword>
<keyword evidence="9" id="KW-1185">Reference proteome</keyword>
<dbReference type="GO" id="GO:0006508">
    <property type="term" value="P:proteolysis"/>
    <property type="evidence" value="ECO:0007669"/>
    <property type="project" value="UniProtKB-KW"/>
</dbReference>
<dbReference type="InterPro" id="IPR042467">
    <property type="entry name" value="Peptidase_C65_otubain_sub2"/>
</dbReference>
<dbReference type="AlphaFoldDB" id="A0A397T5E6"/>
<dbReference type="PANTHER" id="PTHR12931:SF15">
    <property type="entry name" value="UBIQUITIN THIOESTERASE OTUBAIN-LIKE"/>
    <property type="match status" value="1"/>
</dbReference>
<evidence type="ECO:0000313" key="9">
    <source>
        <dbReference type="Proteomes" id="UP000265703"/>
    </source>
</evidence>